<evidence type="ECO:0000313" key="2">
    <source>
        <dbReference type="Proteomes" id="UP000290932"/>
    </source>
</evidence>
<comment type="caution">
    <text evidence="1">The sequence shown here is derived from an EMBL/GenBank/DDBJ whole genome shotgun (WGS) entry which is preliminary data.</text>
</comment>
<name>A0A498GYY7_9EURY</name>
<protein>
    <submittedName>
        <fullName evidence="1">Uncharacterized protein</fullName>
    </submittedName>
</protein>
<gene>
    <name evidence="1" type="ORF">ABH15_11415</name>
</gene>
<sequence length="174" mass="20058">MPSCSDIFECENRIRSRNHEVACIFKDYHTLLKGGITQSYIFGVGFTEEEFLLMAGNILTHNHTGDYTNSFSLGDVTKAAEADLREIRVVGKRFTYSMRPGNHGWPGADAIAAKYREIEGDYRFYLHFRITLLGIAARERIPPGDETRFFNHLIWERLAAEMDLLYHREPWPAP</sequence>
<dbReference type="OrthoDB" id="109387at2157"/>
<dbReference type="Proteomes" id="UP000290932">
    <property type="component" value="Unassembled WGS sequence"/>
</dbReference>
<proteinExistence type="predicted"/>
<keyword evidence="2" id="KW-1185">Reference proteome</keyword>
<dbReference type="AlphaFoldDB" id="A0A498GYY7"/>
<evidence type="ECO:0000313" key="1">
    <source>
        <dbReference type="EMBL" id="RXE55357.1"/>
    </source>
</evidence>
<dbReference type="RefSeq" id="WP_128694530.1">
    <property type="nucleotide sequence ID" value="NZ_LHQS01000003.1"/>
</dbReference>
<organism evidence="1 2">
    <name type="scientific">Methanoculleus taiwanensis</name>
    <dbReference type="NCBI Taxonomy" id="1550565"/>
    <lineage>
        <taxon>Archaea</taxon>
        <taxon>Methanobacteriati</taxon>
        <taxon>Methanobacteriota</taxon>
        <taxon>Stenosarchaea group</taxon>
        <taxon>Methanomicrobia</taxon>
        <taxon>Methanomicrobiales</taxon>
        <taxon>Methanomicrobiaceae</taxon>
        <taxon>Methanoculleus</taxon>
    </lineage>
</organism>
<reference evidence="1 2" key="1">
    <citation type="journal article" date="2015" name="Int. J. Syst. Evol. Microbiol.">
        <title>Methanoculleus taiwanensis sp. nov., a methanogen isolated from deep marine sediment at the deformation front area near Taiwan.</title>
        <authorList>
            <person name="Weng C.Y."/>
            <person name="Chen S.C."/>
            <person name="Lai M.C."/>
            <person name="Wu S.Y."/>
            <person name="Lin S."/>
            <person name="Yang T.F."/>
            <person name="Chen P.C."/>
        </authorList>
    </citation>
    <scope>NUCLEOTIDE SEQUENCE [LARGE SCALE GENOMIC DNA]</scope>
    <source>
        <strain evidence="1 2">CYW4</strain>
    </source>
</reference>
<accession>A0A498GYY7</accession>
<dbReference type="EMBL" id="LHQS01000003">
    <property type="protein sequence ID" value="RXE55357.1"/>
    <property type="molecule type" value="Genomic_DNA"/>
</dbReference>